<feature type="domain" description="Transcription regulator TrmB C-terminal" evidence="2">
    <location>
        <begin position="105"/>
        <end position="199"/>
    </location>
</feature>
<evidence type="ECO:0000259" key="1">
    <source>
        <dbReference type="Pfam" id="PF01978"/>
    </source>
</evidence>
<proteinExistence type="predicted"/>
<reference evidence="3" key="1">
    <citation type="submission" date="2020-10" db="EMBL/GenBank/DDBJ databases">
        <title>Sequencing the genomes of 1000 actinobacteria strains.</title>
        <authorList>
            <person name="Klenk H.-P."/>
        </authorList>
    </citation>
    <scope>NUCLEOTIDE SEQUENCE</scope>
    <source>
        <strain evidence="3">DSM 45354</strain>
    </source>
</reference>
<evidence type="ECO:0000259" key="2">
    <source>
        <dbReference type="Pfam" id="PF11495"/>
    </source>
</evidence>
<dbReference type="SUPFAM" id="SSF46785">
    <property type="entry name" value="Winged helix' DNA-binding domain"/>
    <property type="match status" value="1"/>
</dbReference>
<accession>A0A927RDR2</accession>
<evidence type="ECO:0000313" key="3">
    <source>
        <dbReference type="EMBL" id="MBE1611329.1"/>
    </source>
</evidence>
<comment type="caution">
    <text evidence="3">The sequence shown here is derived from an EMBL/GenBank/DDBJ whole genome shotgun (WGS) entry which is preliminary data.</text>
</comment>
<dbReference type="InterPro" id="IPR036388">
    <property type="entry name" value="WH-like_DNA-bd_sf"/>
</dbReference>
<dbReference type="PANTHER" id="PTHR34293:SF1">
    <property type="entry name" value="HTH-TYPE TRANSCRIPTIONAL REGULATOR TRMBL2"/>
    <property type="match status" value="1"/>
</dbReference>
<dbReference type="Pfam" id="PF01978">
    <property type="entry name" value="TrmB"/>
    <property type="match status" value="1"/>
</dbReference>
<gene>
    <name evidence="3" type="ORF">HEB94_008177</name>
</gene>
<name>A0A927RDR2_9ACTN</name>
<dbReference type="RefSeq" id="WP_192754556.1">
    <property type="nucleotide sequence ID" value="NZ_BAABJL010000042.1"/>
</dbReference>
<dbReference type="InterPro" id="IPR051797">
    <property type="entry name" value="TrmB-like"/>
</dbReference>
<feature type="domain" description="Transcription regulator TrmB N-terminal" evidence="1">
    <location>
        <begin position="7"/>
        <end position="71"/>
    </location>
</feature>
<keyword evidence="4" id="KW-1185">Reference proteome</keyword>
<protein>
    <submittedName>
        <fullName evidence="3">Sugar-specific transcriptional regulator TrmB</fullName>
    </submittedName>
</protein>
<dbReference type="EMBL" id="JADBEM010000001">
    <property type="protein sequence ID" value="MBE1611329.1"/>
    <property type="molecule type" value="Genomic_DNA"/>
</dbReference>
<dbReference type="Pfam" id="PF11495">
    <property type="entry name" value="Regulator_TrmB"/>
    <property type="match status" value="1"/>
</dbReference>
<dbReference type="Proteomes" id="UP000638648">
    <property type="component" value="Unassembled WGS sequence"/>
</dbReference>
<sequence>MIDELVRVGFSSQEARVYVALLRQPSATGYELAKVAGLQRANVYQVLATLVERDIAEQVTDTPARFLAKPPAHVLGRIKQDTAQRCDSLIVDLAALARPAEPTAFWSLRGRESVLERAGALVSDARERVAICLWADDLDWLGTPLRAAARSGCQVVVNVFGDVPVDFGEVYRHEAPAKTVGGHLLTLAVDSTTALIASLDEPAAAVYTEHPALLRVVEKLIRDEAYLAAIYERLRPELEDAFGLHLVELRSKLLPAEQASALMSVVGFGADAATVEELNPFE</sequence>
<organism evidence="3 4">
    <name type="scientific">Actinopolymorpha pittospori</name>
    <dbReference type="NCBI Taxonomy" id="648752"/>
    <lineage>
        <taxon>Bacteria</taxon>
        <taxon>Bacillati</taxon>
        <taxon>Actinomycetota</taxon>
        <taxon>Actinomycetes</taxon>
        <taxon>Propionibacteriales</taxon>
        <taxon>Actinopolymorphaceae</taxon>
        <taxon>Actinopolymorpha</taxon>
    </lineage>
</organism>
<evidence type="ECO:0000313" key="4">
    <source>
        <dbReference type="Proteomes" id="UP000638648"/>
    </source>
</evidence>
<dbReference type="PANTHER" id="PTHR34293">
    <property type="entry name" value="HTH-TYPE TRANSCRIPTIONAL REGULATOR TRMBL2"/>
    <property type="match status" value="1"/>
</dbReference>
<dbReference type="InterPro" id="IPR002831">
    <property type="entry name" value="Tscrpt_reg_TrmB_N"/>
</dbReference>
<dbReference type="InterPro" id="IPR021586">
    <property type="entry name" value="Tscrpt_reg_TrmB_C"/>
</dbReference>
<dbReference type="AlphaFoldDB" id="A0A927RDR2"/>
<dbReference type="InterPro" id="IPR036390">
    <property type="entry name" value="WH_DNA-bd_sf"/>
</dbReference>
<dbReference type="CDD" id="cd09124">
    <property type="entry name" value="PLDc_like_TrmB_middle"/>
    <property type="match status" value="1"/>
</dbReference>
<dbReference type="Gene3D" id="1.10.10.10">
    <property type="entry name" value="Winged helix-like DNA-binding domain superfamily/Winged helix DNA-binding domain"/>
    <property type="match status" value="1"/>
</dbReference>